<gene>
    <name evidence="2" type="ORF">Sradi_6200500</name>
</gene>
<feature type="compositionally biased region" description="Basic and acidic residues" evidence="1">
    <location>
        <begin position="1"/>
        <end position="11"/>
    </location>
</feature>
<protein>
    <submittedName>
        <fullName evidence="2">Uncharacterized protein</fullName>
    </submittedName>
</protein>
<reference evidence="2" key="1">
    <citation type="submission" date="2020-06" db="EMBL/GenBank/DDBJ databases">
        <authorList>
            <person name="Li T."/>
            <person name="Hu X."/>
            <person name="Zhang T."/>
            <person name="Song X."/>
            <person name="Zhang H."/>
            <person name="Dai N."/>
            <person name="Sheng W."/>
            <person name="Hou X."/>
            <person name="Wei L."/>
        </authorList>
    </citation>
    <scope>NUCLEOTIDE SEQUENCE</scope>
    <source>
        <strain evidence="2">G02</strain>
        <tissue evidence="2">Leaf</tissue>
    </source>
</reference>
<proteinExistence type="predicted"/>
<evidence type="ECO:0000313" key="2">
    <source>
        <dbReference type="EMBL" id="KAL0303324.1"/>
    </source>
</evidence>
<dbReference type="EMBL" id="JACGWJ010000029">
    <property type="protein sequence ID" value="KAL0303324.1"/>
    <property type="molecule type" value="Genomic_DNA"/>
</dbReference>
<name>A0AAW2KAB5_SESRA</name>
<feature type="compositionally biased region" description="Acidic residues" evidence="1">
    <location>
        <begin position="50"/>
        <end position="67"/>
    </location>
</feature>
<feature type="region of interest" description="Disordered" evidence="1">
    <location>
        <begin position="1"/>
        <end position="67"/>
    </location>
</feature>
<comment type="caution">
    <text evidence="2">The sequence shown here is derived from an EMBL/GenBank/DDBJ whole genome shotgun (WGS) entry which is preliminary data.</text>
</comment>
<sequence length="67" mass="7307">MVSAKGKEKVIDGGGKGKRKFNSGGDDDKTGRKRKNRGVLQFFEDAAYQVDEDEDSSDDSMFDDGNG</sequence>
<accession>A0AAW2KAB5</accession>
<organism evidence="2">
    <name type="scientific">Sesamum radiatum</name>
    <name type="common">Black benniseed</name>
    <dbReference type="NCBI Taxonomy" id="300843"/>
    <lineage>
        <taxon>Eukaryota</taxon>
        <taxon>Viridiplantae</taxon>
        <taxon>Streptophyta</taxon>
        <taxon>Embryophyta</taxon>
        <taxon>Tracheophyta</taxon>
        <taxon>Spermatophyta</taxon>
        <taxon>Magnoliopsida</taxon>
        <taxon>eudicotyledons</taxon>
        <taxon>Gunneridae</taxon>
        <taxon>Pentapetalae</taxon>
        <taxon>asterids</taxon>
        <taxon>lamiids</taxon>
        <taxon>Lamiales</taxon>
        <taxon>Pedaliaceae</taxon>
        <taxon>Sesamum</taxon>
    </lineage>
</organism>
<dbReference type="AlphaFoldDB" id="A0AAW2KAB5"/>
<evidence type="ECO:0000256" key="1">
    <source>
        <dbReference type="SAM" id="MobiDB-lite"/>
    </source>
</evidence>
<reference evidence="2" key="2">
    <citation type="journal article" date="2024" name="Plant">
        <title>Genomic evolution and insights into agronomic trait innovations of Sesamum species.</title>
        <authorList>
            <person name="Miao H."/>
            <person name="Wang L."/>
            <person name="Qu L."/>
            <person name="Liu H."/>
            <person name="Sun Y."/>
            <person name="Le M."/>
            <person name="Wang Q."/>
            <person name="Wei S."/>
            <person name="Zheng Y."/>
            <person name="Lin W."/>
            <person name="Duan Y."/>
            <person name="Cao H."/>
            <person name="Xiong S."/>
            <person name="Wang X."/>
            <person name="Wei L."/>
            <person name="Li C."/>
            <person name="Ma Q."/>
            <person name="Ju M."/>
            <person name="Zhao R."/>
            <person name="Li G."/>
            <person name="Mu C."/>
            <person name="Tian Q."/>
            <person name="Mei H."/>
            <person name="Zhang T."/>
            <person name="Gao T."/>
            <person name="Zhang H."/>
        </authorList>
    </citation>
    <scope>NUCLEOTIDE SEQUENCE</scope>
    <source>
        <strain evidence="2">G02</strain>
    </source>
</reference>